<dbReference type="Pfam" id="PF11917">
    <property type="entry name" value="DUF3435"/>
    <property type="match status" value="1"/>
</dbReference>
<protein>
    <recommendedName>
        <fullName evidence="4">FluG domain-containing protein</fullName>
    </recommendedName>
</protein>
<dbReference type="InterPro" id="IPR021842">
    <property type="entry name" value="DUF3435"/>
</dbReference>
<sequence>MTPTPVPPVQPDEHQYWTDAILCEETRARLEHFRSQGWLPPNFKPKTLEGIAVVERYWRKFCIQSEEDYVEYLLSEDQTIYMNFFDWMFRTSRTKVLQSYDEYWRRLCQYFSLFARRRVNDAFLDNAFPAERKIARRTKQKNTLDVDVFCVTYRHHWVHSRFFRHGSMIVQFATVQLWSAITGTRPGVLLPQNSSLPGESSSEKRNQGPVFQSDLPKYKSLKELPDSVCYRDIELFYLKDRESNRDVLCAVIEFRNLKGRPEGADGTKFFMHGNYQLAYCPIAQIVSFAFRDGAFENKLTPDLIWRLRVPKRSGSLPLRWKPEVLDIPLLRRLERTPYGYELHKTLPMTYNSSRQALRELGRDAKFEDDIGHYNYRGWAANEVNKHFTSQERQRVLGQSGDAVFERHYQSQFIARDLQHVVLLRPSQENLLRVAGSMLRKRDPLATSGLTDVHKRAICQSPEILHLRREKRELMAEMRALAGTVKNAQKSFPHLYQRHQAVNKELSKLRKALTTDTQEAARKDYFRNAPVLEVDKQIKQLLGESDGTDSSDDEDWELPTPEYTFSERARLVENFYGPDAEKFEEAKLLARRIQVTKDMVALLGLCKPSRRGNRINWKFDENDSPLDEPDEPSSPEETHLECPTDVCIVCYSESRRSASNPPPHRFPSKRPDSLRRHLIDFHLVHAHNGISCNWEACRSLPKFAKITEFLAHANNKHKYDLKIKLCYLPRVPLLSPSDFPSRDASTESETRQGTETPASSLDFDMANIDPRLMETDTMTVMEPSTCSPSAEIPASAGDPVSSTDSNLTETSTRRVTRGAAKVANLEPRPQLPSQHATRSSRKRGRLEEQPGGEQKGRGRPGKMKASTIEHMPRRSKRLRAR</sequence>
<accession>A0AAD6C008</accession>
<feature type="region of interest" description="Disordered" evidence="1">
    <location>
        <begin position="190"/>
        <end position="213"/>
    </location>
</feature>
<dbReference type="PANTHER" id="PTHR37535">
    <property type="entry name" value="FLUG DOMAIN PROTEIN"/>
    <property type="match status" value="1"/>
</dbReference>
<dbReference type="RefSeq" id="XP_056761823.1">
    <property type="nucleotide sequence ID" value="XM_056912974.1"/>
</dbReference>
<dbReference type="AlphaFoldDB" id="A0AAD6C008"/>
<reference evidence="2" key="1">
    <citation type="submission" date="2022-12" db="EMBL/GenBank/DDBJ databases">
        <authorList>
            <person name="Petersen C."/>
        </authorList>
    </citation>
    <scope>NUCLEOTIDE SEQUENCE</scope>
    <source>
        <strain evidence="2">IBT 16125</strain>
    </source>
</reference>
<evidence type="ECO:0008006" key="4">
    <source>
        <dbReference type="Google" id="ProtNLM"/>
    </source>
</evidence>
<organism evidence="2 3">
    <name type="scientific">Penicillium daleae</name>
    <dbReference type="NCBI Taxonomy" id="63821"/>
    <lineage>
        <taxon>Eukaryota</taxon>
        <taxon>Fungi</taxon>
        <taxon>Dikarya</taxon>
        <taxon>Ascomycota</taxon>
        <taxon>Pezizomycotina</taxon>
        <taxon>Eurotiomycetes</taxon>
        <taxon>Eurotiomycetidae</taxon>
        <taxon>Eurotiales</taxon>
        <taxon>Aspergillaceae</taxon>
        <taxon>Penicillium</taxon>
    </lineage>
</organism>
<evidence type="ECO:0000256" key="1">
    <source>
        <dbReference type="SAM" id="MobiDB-lite"/>
    </source>
</evidence>
<keyword evidence="3" id="KW-1185">Reference proteome</keyword>
<reference evidence="2" key="2">
    <citation type="journal article" date="2023" name="IMA Fungus">
        <title>Comparative genomic study of the Penicillium genus elucidates a diverse pangenome and 15 lateral gene transfer events.</title>
        <authorList>
            <person name="Petersen C."/>
            <person name="Sorensen T."/>
            <person name="Nielsen M.R."/>
            <person name="Sondergaard T.E."/>
            <person name="Sorensen J.L."/>
            <person name="Fitzpatrick D.A."/>
            <person name="Frisvad J.C."/>
            <person name="Nielsen K.L."/>
        </authorList>
    </citation>
    <scope>NUCLEOTIDE SEQUENCE</scope>
    <source>
        <strain evidence="2">IBT 16125</strain>
    </source>
</reference>
<name>A0AAD6C008_9EURO</name>
<feature type="compositionally biased region" description="Polar residues" evidence="1">
    <location>
        <begin position="799"/>
        <end position="809"/>
    </location>
</feature>
<evidence type="ECO:0000313" key="3">
    <source>
        <dbReference type="Proteomes" id="UP001213681"/>
    </source>
</evidence>
<dbReference type="GeneID" id="81603217"/>
<comment type="caution">
    <text evidence="2">The sequence shown here is derived from an EMBL/GenBank/DDBJ whole genome shotgun (WGS) entry which is preliminary data.</text>
</comment>
<evidence type="ECO:0000313" key="2">
    <source>
        <dbReference type="EMBL" id="KAJ5438594.1"/>
    </source>
</evidence>
<gene>
    <name evidence="2" type="ORF">N7458_009592</name>
</gene>
<feature type="region of interest" description="Disordered" evidence="1">
    <location>
        <begin position="781"/>
        <end position="880"/>
    </location>
</feature>
<dbReference type="EMBL" id="JAPVEA010000008">
    <property type="protein sequence ID" value="KAJ5438594.1"/>
    <property type="molecule type" value="Genomic_DNA"/>
</dbReference>
<feature type="compositionally biased region" description="Basic and acidic residues" evidence="1">
    <location>
        <begin position="739"/>
        <end position="751"/>
    </location>
</feature>
<dbReference type="PANTHER" id="PTHR37535:SF4">
    <property type="entry name" value="FLUG DOMAIN-CONTAINING PROTEIN"/>
    <property type="match status" value="1"/>
</dbReference>
<proteinExistence type="predicted"/>
<feature type="compositionally biased region" description="Polar residues" evidence="1">
    <location>
        <begin position="191"/>
        <end position="200"/>
    </location>
</feature>
<dbReference type="Proteomes" id="UP001213681">
    <property type="component" value="Unassembled WGS sequence"/>
</dbReference>
<feature type="region of interest" description="Disordered" evidence="1">
    <location>
        <begin position="736"/>
        <end position="763"/>
    </location>
</feature>
<feature type="region of interest" description="Disordered" evidence="1">
    <location>
        <begin position="615"/>
        <end position="638"/>
    </location>
</feature>
<feature type="compositionally biased region" description="Acidic residues" evidence="1">
    <location>
        <begin position="621"/>
        <end position="633"/>
    </location>
</feature>